<dbReference type="InterPro" id="IPR029063">
    <property type="entry name" value="SAM-dependent_MTases_sf"/>
</dbReference>
<dbReference type="PANTHER" id="PTHR24422:SF10">
    <property type="entry name" value="CHEMOTAXIS PROTEIN METHYLTRANSFERASE 2"/>
    <property type="match status" value="1"/>
</dbReference>
<dbReference type="GO" id="GO:0008757">
    <property type="term" value="F:S-adenosylmethionine-dependent methyltransferase activity"/>
    <property type="evidence" value="ECO:0007669"/>
    <property type="project" value="InterPro"/>
</dbReference>
<dbReference type="PROSITE" id="PS50123">
    <property type="entry name" value="CHER"/>
    <property type="match status" value="1"/>
</dbReference>
<name>A0A0F9JDQ8_9ZZZZ</name>
<dbReference type="SUPFAM" id="SSF47757">
    <property type="entry name" value="Chemotaxis receptor methyltransferase CheR, N-terminal domain"/>
    <property type="match status" value="1"/>
</dbReference>
<reference evidence="2" key="1">
    <citation type="journal article" date="2015" name="Nature">
        <title>Complex archaea that bridge the gap between prokaryotes and eukaryotes.</title>
        <authorList>
            <person name="Spang A."/>
            <person name="Saw J.H."/>
            <person name="Jorgensen S.L."/>
            <person name="Zaremba-Niedzwiedzka K."/>
            <person name="Martijn J."/>
            <person name="Lind A.E."/>
            <person name="van Eijk R."/>
            <person name="Schleper C."/>
            <person name="Guy L."/>
            <person name="Ettema T.J."/>
        </authorList>
    </citation>
    <scope>NUCLEOTIDE SEQUENCE</scope>
</reference>
<dbReference type="SUPFAM" id="SSF53335">
    <property type="entry name" value="S-adenosyl-L-methionine-dependent methyltransferases"/>
    <property type="match status" value="1"/>
</dbReference>
<dbReference type="AlphaFoldDB" id="A0A0F9JDQ8"/>
<feature type="non-terminal residue" evidence="2">
    <location>
        <position position="144"/>
    </location>
</feature>
<dbReference type="InterPro" id="IPR036804">
    <property type="entry name" value="CheR_N_sf"/>
</dbReference>
<dbReference type="PRINTS" id="PR00996">
    <property type="entry name" value="CHERMTFRASE"/>
</dbReference>
<dbReference type="InterPro" id="IPR022641">
    <property type="entry name" value="CheR_N"/>
</dbReference>
<dbReference type="PANTHER" id="PTHR24422">
    <property type="entry name" value="CHEMOTAXIS PROTEIN METHYLTRANSFERASE"/>
    <property type="match status" value="1"/>
</dbReference>
<evidence type="ECO:0000313" key="2">
    <source>
        <dbReference type="EMBL" id="KKM03961.1"/>
    </source>
</evidence>
<proteinExistence type="predicted"/>
<organism evidence="2">
    <name type="scientific">marine sediment metagenome</name>
    <dbReference type="NCBI Taxonomy" id="412755"/>
    <lineage>
        <taxon>unclassified sequences</taxon>
        <taxon>metagenomes</taxon>
        <taxon>ecological metagenomes</taxon>
    </lineage>
</organism>
<sequence>MATPFDEVLFELKRARGLDLSGYRRSMLQRRLKARLARLRCDDLDAYLQRLRDDPSECDRLIDAIAINVSAFFRDPVVWEIMAQSVLPEIVQRKAAQGSNEIRAWSAGCAAGSSSIIRSSAGPSHSHATPTCFRALRNPSLSMR</sequence>
<dbReference type="Pfam" id="PF03705">
    <property type="entry name" value="CheR_N"/>
    <property type="match status" value="1"/>
</dbReference>
<dbReference type="Gene3D" id="3.40.50.150">
    <property type="entry name" value="Vaccinia Virus protein VP39"/>
    <property type="match status" value="1"/>
</dbReference>
<accession>A0A0F9JDQ8</accession>
<dbReference type="InterPro" id="IPR000780">
    <property type="entry name" value="CheR_MeTrfase"/>
</dbReference>
<dbReference type="InterPro" id="IPR050903">
    <property type="entry name" value="Bact_Chemotaxis_MeTrfase"/>
</dbReference>
<dbReference type="EMBL" id="LAZR01016564">
    <property type="protein sequence ID" value="KKM03961.1"/>
    <property type="molecule type" value="Genomic_DNA"/>
</dbReference>
<dbReference type="Gene3D" id="1.10.155.10">
    <property type="entry name" value="Chemotaxis receptor methyltransferase CheR, N-terminal domain"/>
    <property type="match status" value="1"/>
</dbReference>
<protein>
    <recommendedName>
        <fullName evidence="1">CheR-type methyltransferase domain-containing protein</fullName>
    </recommendedName>
</protein>
<evidence type="ECO:0000259" key="1">
    <source>
        <dbReference type="PROSITE" id="PS50123"/>
    </source>
</evidence>
<comment type="caution">
    <text evidence="2">The sequence shown here is derived from an EMBL/GenBank/DDBJ whole genome shotgun (WGS) entry which is preliminary data.</text>
</comment>
<gene>
    <name evidence="2" type="ORF">LCGC14_1769150</name>
</gene>
<feature type="domain" description="CheR-type methyltransferase" evidence="1">
    <location>
        <begin position="1"/>
        <end position="112"/>
    </location>
</feature>